<dbReference type="Proteomes" id="UP001497482">
    <property type="component" value="Chromosome 3"/>
</dbReference>
<dbReference type="Pfam" id="PF00581">
    <property type="entry name" value="Rhodanese"/>
    <property type="match status" value="1"/>
</dbReference>
<evidence type="ECO:0000313" key="3">
    <source>
        <dbReference type="Proteomes" id="UP001497482"/>
    </source>
</evidence>
<dbReference type="PROSITE" id="PS50206">
    <property type="entry name" value="RHODANESE_3"/>
    <property type="match status" value="1"/>
</dbReference>
<evidence type="ECO:0000313" key="2">
    <source>
        <dbReference type="EMBL" id="CAL1601167.1"/>
    </source>
</evidence>
<dbReference type="Gene3D" id="3.40.250.10">
    <property type="entry name" value="Rhodanese-like domain"/>
    <property type="match status" value="1"/>
</dbReference>
<proteinExistence type="predicted"/>
<sequence length="140" mass="14976">MSLSELKAEVSPRISADDLIELCELSPAAPSKRVKSSKPKIISVDIRSVDDYSRGHISGSLSVPFSSVFGPEGELLQCPTTGALQSYRGRVIVVISHSMKSASMFATHLVKVNFPRVCVLDGGINKLKPTGLLTVPSPQI</sequence>
<organism evidence="2 3">
    <name type="scientific">Knipowitschia caucasica</name>
    <name type="common">Caucasian dwarf goby</name>
    <name type="synonym">Pomatoschistus caucasicus</name>
    <dbReference type="NCBI Taxonomy" id="637954"/>
    <lineage>
        <taxon>Eukaryota</taxon>
        <taxon>Metazoa</taxon>
        <taxon>Chordata</taxon>
        <taxon>Craniata</taxon>
        <taxon>Vertebrata</taxon>
        <taxon>Euteleostomi</taxon>
        <taxon>Actinopterygii</taxon>
        <taxon>Neopterygii</taxon>
        <taxon>Teleostei</taxon>
        <taxon>Neoteleostei</taxon>
        <taxon>Acanthomorphata</taxon>
        <taxon>Gobiaria</taxon>
        <taxon>Gobiiformes</taxon>
        <taxon>Gobioidei</taxon>
        <taxon>Gobiidae</taxon>
        <taxon>Gobiinae</taxon>
        <taxon>Knipowitschia</taxon>
    </lineage>
</organism>
<reference evidence="2 3" key="1">
    <citation type="submission" date="2024-04" db="EMBL/GenBank/DDBJ databases">
        <authorList>
            <person name="Waldvogel A.-M."/>
            <person name="Schoenle A."/>
        </authorList>
    </citation>
    <scope>NUCLEOTIDE SEQUENCE [LARGE SCALE GENOMIC DNA]</scope>
</reference>
<dbReference type="EMBL" id="OZ035825">
    <property type="protein sequence ID" value="CAL1601167.1"/>
    <property type="molecule type" value="Genomic_DNA"/>
</dbReference>
<feature type="domain" description="Rhodanese" evidence="1">
    <location>
        <begin position="37"/>
        <end position="136"/>
    </location>
</feature>
<dbReference type="FunFam" id="3.40.250.10:FF:000018">
    <property type="entry name" value="TBC domain-containing protein kinase-like protein"/>
    <property type="match status" value="1"/>
</dbReference>
<accession>A0AAV2LP93</accession>
<dbReference type="SMART" id="SM00450">
    <property type="entry name" value="RHOD"/>
    <property type="match status" value="1"/>
</dbReference>
<dbReference type="InterPro" id="IPR036873">
    <property type="entry name" value="Rhodanese-like_dom_sf"/>
</dbReference>
<dbReference type="SUPFAM" id="SSF52821">
    <property type="entry name" value="Rhodanese/Cell cycle control phosphatase"/>
    <property type="match status" value="1"/>
</dbReference>
<gene>
    <name evidence="2" type="ORF">KC01_LOCUS29185</name>
</gene>
<dbReference type="InterPro" id="IPR001763">
    <property type="entry name" value="Rhodanese-like_dom"/>
</dbReference>
<protein>
    <recommendedName>
        <fullName evidence="1">Rhodanese domain-containing protein</fullName>
    </recommendedName>
</protein>
<keyword evidence="3" id="KW-1185">Reference proteome</keyword>
<evidence type="ECO:0000259" key="1">
    <source>
        <dbReference type="PROSITE" id="PS50206"/>
    </source>
</evidence>
<dbReference type="AlphaFoldDB" id="A0AAV2LP93"/>
<name>A0AAV2LP93_KNICA</name>